<organism evidence="1 2">
    <name type="scientific">Marinifilum caeruleilacunae</name>
    <dbReference type="NCBI Taxonomy" id="2499076"/>
    <lineage>
        <taxon>Bacteria</taxon>
        <taxon>Pseudomonadati</taxon>
        <taxon>Bacteroidota</taxon>
        <taxon>Bacteroidia</taxon>
        <taxon>Marinilabiliales</taxon>
        <taxon>Marinifilaceae</taxon>
    </lineage>
</organism>
<proteinExistence type="predicted"/>
<comment type="caution">
    <text evidence="1">The sequence shown here is derived from an EMBL/GenBank/DDBJ whole genome shotgun (WGS) entry which is preliminary data.</text>
</comment>
<name>A0ABX1WWS2_9BACT</name>
<accession>A0ABX1WWS2</accession>
<dbReference type="EMBL" id="RZNH01000019">
    <property type="protein sequence ID" value="NOU60569.1"/>
    <property type="molecule type" value="Genomic_DNA"/>
</dbReference>
<reference evidence="1 2" key="1">
    <citation type="submission" date="2018-12" db="EMBL/GenBank/DDBJ databases">
        <title>Marinifilum JC070 sp. nov., a marine bacterium isolated from Yongle Blue Hole in the South China Sea.</title>
        <authorList>
            <person name="Fu T."/>
        </authorList>
    </citation>
    <scope>NUCLEOTIDE SEQUENCE [LARGE SCALE GENOMIC DNA]</scope>
    <source>
        <strain evidence="1 2">JC070</strain>
    </source>
</reference>
<dbReference type="Proteomes" id="UP000732105">
    <property type="component" value="Unassembled WGS sequence"/>
</dbReference>
<protein>
    <submittedName>
        <fullName evidence="1">Uncharacterized protein</fullName>
    </submittedName>
</protein>
<dbReference type="RefSeq" id="WP_171595841.1">
    <property type="nucleotide sequence ID" value="NZ_RZNH01000019.1"/>
</dbReference>
<evidence type="ECO:0000313" key="1">
    <source>
        <dbReference type="EMBL" id="NOU60569.1"/>
    </source>
</evidence>
<keyword evidence="2" id="KW-1185">Reference proteome</keyword>
<evidence type="ECO:0000313" key="2">
    <source>
        <dbReference type="Proteomes" id="UP000732105"/>
    </source>
</evidence>
<gene>
    <name evidence="1" type="ORF">ELS83_12130</name>
</gene>
<sequence length="262" mass="31444">MSEELSELRPKEEIYNNIRVEKWIEEIAGPGYFIKDLELNFTITKEKIGQKISYAIRFIKENSYTLIKEKKTDSLRLLKDAIYADIDKCNSIAFTDSLEEGKEGIYELWKHYLYDIEEKFRELESELNYLSAVEEINIFLMDENIDDEDVLIYYNYSKNKQKKKDGLNSKKINMSSIALLHFYNEDPIDKFNVDKILDRYGHQAANKLIAKYDLYSKSQTERYAFRDFEKRFKEMYEYLSQEGKKRALDDLDQFRLNKKNRF</sequence>